<dbReference type="InParanoid" id="A0A0C3DWM2"/>
<sequence>MVHCFSVSSPAAPRARVNPAASGGTYLQPKRVWKARPIWQAMLFNGRAHETVDTNYRGE</sequence>
<dbReference type="AlphaFoldDB" id="A0A0C3DWM2"/>
<dbReference type="EMBL" id="KN832871">
    <property type="protein sequence ID" value="KIN06523.1"/>
    <property type="molecule type" value="Genomic_DNA"/>
</dbReference>
<gene>
    <name evidence="1" type="ORF">OIDMADRAFT_17354</name>
</gene>
<accession>A0A0C3DWM2</accession>
<name>A0A0C3DWM2_OIDMZ</name>
<reference evidence="1 2" key="1">
    <citation type="submission" date="2014-04" db="EMBL/GenBank/DDBJ databases">
        <authorList>
            <consortium name="DOE Joint Genome Institute"/>
            <person name="Kuo A."/>
            <person name="Martino E."/>
            <person name="Perotto S."/>
            <person name="Kohler A."/>
            <person name="Nagy L.G."/>
            <person name="Floudas D."/>
            <person name="Copeland A."/>
            <person name="Barry K.W."/>
            <person name="Cichocki N."/>
            <person name="Veneault-Fourrey C."/>
            <person name="LaButti K."/>
            <person name="Lindquist E.A."/>
            <person name="Lipzen A."/>
            <person name="Lundell T."/>
            <person name="Morin E."/>
            <person name="Murat C."/>
            <person name="Sun H."/>
            <person name="Tunlid A."/>
            <person name="Henrissat B."/>
            <person name="Grigoriev I.V."/>
            <person name="Hibbett D.S."/>
            <person name="Martin F."/>
            <person name="Nordberg H.P."/>
            <person name="Cantor M.N."/>
            <person name="Hua S.X."/>
        </authorList>
    </citation>
    <scope>NUCLEOTIDE SEQUENCE [LARGE SCALE GENOMIC DNA]</scope>
    <source>
        <strain evidence="1 2">Zn</strain>
    </source>
</reference>
<dbReference type="HOGENOM" id="CLU_2961398_0_0_1"/>
<evidence type="ECO:0000313" key="2">
    <source>
        <dbReference type="Proteomes" id="UP000054321"/>
    </source>
</evidence>
<evidence type="ECO:0000313" key="1">
    <source>
        <dbReference type="EMBL" id="KIN06523.1"/>
    </source>
</evidence>
<proteinExistence type="predicted"/>
<protein>
    <submittedName>
        <fullName evidence="1">Uncharacterized protein</fullName>
    </submittedName>
</protein>
<reference evidence="2" key="2">
    <citation type="submission" date="2015-01" db="EMBL/GenBank/DDBJ databases">
        <title>Evolutionary Origins and Diversification of the Mycorrhizal Mutualists.</title>
        <authorList>
            <consortium name="DOE Joint Genome Institute"/>
            <consortium name="Mycorrhizal Genomics Consortium"/>
            <person name="Kohler A."/>
            <person name="Kuo A."/>
            <person name="Nagy L.G."/>
            <person name="Floudas D."/>
            <person name="Copeland A."/>
            <person name="Barry K.W."/>
            <person name="Cichocki N."/>
            <person name="Veneault-Fourrey C."/>
            <person name="LaButti K."/>
            <person name="Lindquist E.A."/>
            <person name="Lipzen A."/>
            <person name="Lundell T."/>
            <person name="Morin E."/>
            <person name="Murat C."/>
            <person name="Riley R."/>
            <person name="Ohm R."/>
            <person name="Sun H."/>
            <person name="Tunlid A."/>
            <person name="Henrissat B."/>
            <person name="Grigoriev I.V."/>
            <person name="Hibbett D.S."/>
            <person name="Martin F."/>
        </authorList>
    </citation>
    <scope>NUCLEOTIDE SEQUENCE [LARGE SCALE GENOMIC DNA]</scope>
    <source>
        <strain evidence="2">Zn</strain>
    </source>
</reference>
<organism evidence="1 2">
    <name type="scientific">Oidiodendron maius (strain Zn)</name>
    <dbReference type="NCBI Taxonomy" id="913774"/>
    <lineage>
        <taxon>Eukaryota</taxon>
        <taxon>Fungi</taxon>
        <taxon>Dikarya</taxon>
        <taxon>Ascomycota</taxon>
        <taxon>Pezizomycotina</taxon>
        <taxon>Leotiomycetes</taxon>
        <taxon>Leotiomycetes incertae sedis</taxon>
        <taxon>Myxotrichaceae</taxon>
        <taxon>Oidiodendron</taxon>
    </lineage>
</organism>
<dbReference type="Proteomes" id="UP000054321">
    <property type="component" value="Unassembled WGS sequence"/>
</dbReference>
<keyword evidence="2" id="KW-1185">Reference proteome</keyword>